<keyword evidence="4" id="KW-0479">Metal-binding</keyword>
<organism evidence="12 13">
    <name type="scientific">Aquamicrobium ahrensii</name>
    <dbReference type="NCBI Taxonomy" id="469551"/>
    <lineage>
        <taxon>Bacteria</taxon>
        <taxon>Pseudomonadati</taxon>
        <taxon>Pseudomonadota</taxon>
        <taxon>Alphaproteobacteria</taxon>
        <taxon>Hyphomicrobiales</taxon>
        <taxon>Phyllobacteriaceae</taxon>
        <taxon>Aquamicrobium</taxon>
    </lineage>
</organism>
<dbReference type="InterPro" id="IPR043502">
    <property type="entry name" value="DNA/RNA_pol_sf"/>
</dbReference>
<evidence type="ECO:0000313" key="12">
    <source>
        <dbReference type="EMBL" id="MET3662015.1"/>
    </source>
</evidence>
<keyword evidence="6 12" id="KW-0695">RNA-directed DNA polymerase</keyword>
<evidence type="ECO:0000313" key="13">
    <source>
        <dbReference type="Proteomes" id="UP001549143"/>
    </source>
</evidence>
<name>A0ABV2KLR9_9HYPH</name>
<comment type="similarity">
    <text evidence="8">Belongs to the bacterial reverse transcriptase family.</text>
</comment>
<reference evidence="12 13" key="1">
    <citation type="submission" date="2024-06" db="EMBL/GenBank/DDBJ databases">
        <title>Genomic Encyclopedia of Type Strains, Phase IV (KMG-IV): sequencing the most valuable type-strain genomes for metagenomic binning, comparative biology and taxonomic classification.</title>
        <authorList>
            <person name="Goeker M."/>
        </authorList>
    </citation>
    <scope>NUCLEOTIDE SEQUENCE [LARGE SCALE GENOMIC DNA]</scope>
    <source>
        <strain evidence="12 13">DSM 19730</strain>
    </source>
</reference>
<feature type="region of interest" description="Disordered" evidence="10">
    <location>
        <begin position="189"/>
        <end position="221"/>
    </location>
</feature>
<keyword evidence="13" id="KW-1185">Reference proteome</keyword>
<evidence type="ECO:0000256" key="2">
    <source>
        <dbReference type="ARBA" id="ARBA00022679"/>
    </source>
</evidence>
<dbReference type="PRINTS" id="PR00866">
    <property type="entry name" value="RNADNAPOLMS"/>
</dbReference>
<evidence type="ECO:0000256" key="3">
    <source>
        <dbReference type="ARBA" id="ARBA00022695"/>
    </source>
</evidence>
<evidence type="ECO:0000256" key="9">
    <source>
        <dbReference type="ARBA" id="ARBA00048173"/>
    </source>
</evidence>
<evidence type="ECO:0000256" key="8">
    <source>
        <dbReference type="ARBA" id="ARBA00034120"/>
    </source>
</evidence>
<keyword evidence="3 12" id="KW-0548">Nucleotidyltransferase</keyword>
<dbReference type="SUPFAM" id="SSF56672">
    <property type="entry name" value="DNA/RNA polymerases"/>
    <property type="match status" value="1"/>
</dbReference>
<gene>
    <name evidence="12" type="ORF">ABID44_002347</name>
</gene>
<keyword evidence="5" id="KW-0460">Magnesium</keyword>
<dbReference type="InterPro" id="IPR051083">
    <property type="entry name" value="GrpII_Intron_Splice-Mob/Def"/>
</dbReference>
<dbReference type="InterPro" id="IPR000477">
    <property type="entry name" value="RT_dom"/>
</dbReference>
<evidence type="ECO:0000256" key="5">
    <source>
        <dbReference type="ARBA" id="ARBA00022842"/>
    </source>
</evidence>
<evidence type="ECO:0000256" key="7">
    <source>
        <dbReference type="ARBA" id="ARBA00023118"/>
    </source>
</evidence>
<dbReference type="InterPro" id="IPR000123">
    <property type="entry name" value="Reverse_transcriptase_msDNA"/>
</dbReference>
<keyword evidence="2 12" id="KW-0808">Transferase</keyword>
<dbReference type="EC" id="2.7.7.49" evidence="1"/>
<dbReference type="PANTHER" id="PTHR34047:SF7">
    <property type="entry name" value="RNA-DIRECTED DNA POLYMERASE"/>
    <property type="match status" value="1"/>
</dbReference>
<feature type="compositionally biased region" description="Basic and acidic residues" evidence="10">
    <location>
        <begin position="191"/>
        <end position="206"/>
    </location>
</feature>
<accession>A0ABV2KLR9</accession>
<dbReference type="GO" id="GO:0003964">
    <property type="term" value="F:RNA-directed DNA polymerase activity"/>
    <property type="evidence" value="ECO:0007669"/>
    <property type="project" value="UniProtKB-KW"/>
</dbReference>
<sequence>MKHPWDSQTFASGATAKGRSSETVAASIAAASAIKRRHPDLPVVLTLNHLAHLSDVSSDFLQEVAHRKIDPYRVFRVKKRGVPNKVPAPPRRYRTICVPEPRLMRVQRWIAQNVLKVMPSHPASFAFIKDRDLVDAAERHVGAKWLVKMDVRHFFESIHEDSAYRVFRSFGYGALISFQMARICTRLPTHSRSDPRDRLGRGEKAKPYRTHPMGHLPQGAPTSPMLANFASETLDNRLAHLAFSENWTYTRYADDLAFSRAGASTRAQAMHLVKRVEMALETSGLVAHRQKTAIVPPGGRKILLGVTVDAGRPRLTKAFRNNIETHLYALSHENIGPERHRVKRGFASIIGMRRHIFGLIAFAHQVDEAYASKLYAEANKVDWHR</sequence>
<protein>
    <recommendedName>
        <fullName evidence="1">RNA-directed DNA polymerase</fullName>
        <ecNumber evidence="1">2.7.7.49</ecNumber>
    </recommendedName>
</protein>
<feature type="domain" description="Reverse transcriptase" evidence="11">
    <location>
        <begin position="63"/>
        <end position="308"/>
    </location>
</feature>
<evidence type="ECO:0000256" key="4">
    <source>
        <dbReference type="ARBA" id="ARBA00022723"/>
    </source>
</evidence>
<evidence type="ECO:0000256" key="6">
    <source>
        <dbReference type="ARBA" id="ARBA00022918"/>
    </source>
</evidence>
<dbReference type="PROSITE" id="PS50878">
    <property type="entry name" value="RT_POL"/>
    <property type="match status" value="1"/>
</dbReference>
<evidence type="ECO:0000256" key="1">
    <source>
        <dbReference type="ARBA" id="ARBA00012493"/>
    </source>
</evidence>
<comment type="caution">
    <text evidence="12">The sequence shown here is derived from an EMBL/GenBank/DDBJ whole genome shotgun (WGS) entry which is preliminary data.</text>
</comment>
<dbReference type="Proteomes" id="UP001549143">
    <property type="component" value="Unassembled WGS sequence"/>
</dbReference>
<keyword evidence="7" id="KW-0051">Antiviral defense</keyword>
<evidence type="ECO:0000256" key="10">
    <source>
        <dbReference type="SAM" id="MobiDB-lite"/>
    </source>
</evidence>
<dbReference type="EMBL" id="JBEPMN010000008">
    <property type="protein sequence ID" value="MET3662015.1"/>
    <property type="molecule type" value="Genomic_DNA"/>
</dbReference>
<comment type="catalytic activity">
    <reaction evidence="9">
        <text>DNA(n) + a 2'-deoxyribonucleoside 5'-triphosphate = DNA(n+1) + diphosphate</text>
        <dbReference type="Rhea" id="RHEA:22508"/>
        <dbReference type="Rhea" id="RHEA-COMP:17339"/>
        <dbReference type="Rhea" id="RHEA-COMP:17340"/>
        <dbReference type="ChEBI" id="CHEBI:33019"/>
        <dbReference type="ChEBI" id="CHEBI:61560"/>
        <dbReference type="ChEBI" id="CHEBI:173112"/>
        <dbReference type="EC" id="2.7.7.49"/>
    </reaction>
</comment>
<dbReference type="Pfam" id="PF00078">
    <property type="entry name" value="RVT_1"/>
    <property type="match status" value="1"/>
</dbReference>
<proteinExistence type="inferred from homology"/>
<evidence type="ECO:0000259" key="11">
    <source>
        <dbReference type="PROSITE" id="PS50878"/>
    </source>
</evidence>
<dbReference type="RefSeq" id="WP_354151879.1">
    <property type="nucleotide sequence ID" value="NZ_JBEPMN010000008.1"/>
</dbReference>
<dbReference type="PANTHER" id="PTHR34047">
    <property type="entry name" value="NUCLEAR INTRON MATURASE 1, MITOCHONDRIAL-RELATED"/>
    <property type="match status" value="1"/>
</dbReference>
<dbReference type="CDD" id="cd03487">
    <property type="entry name" value="RT_Bac_retron_II"/>
    <property type="match status" value="1"/>
</dbReference>